<organism evidence="1">
    <name type="scientific">uncultured Sulfurovum sp</name>
    <dbReference type="NCBI Taxonomy" id="269237"/>
    <lineage>
        <taxon>Bacteria</taxon>
        <taxon>Pseudomonadati</taxon>
        <taxon>Campylobacterota</taxon>
        <taxon>Epsilonproteobacteria</taxon>
        <taxon>Campylobacterales</taxon>
        <taxon>Sulfurovaceae</taxon>
        <taxon>Sulfurovum</taxon>
        <taxon>environmental samples</taxon>
    </lineage>
</organism>
<evidence type="ECO:0000313" key="1">
    <source>
        <dbReference type="EMBL" id="CAA6799514.1"/>
    </source>
</evidence>
<reference evidence="1" key="1">
    <citation type="submission" date="2020-01" db="EMBL/GenBank/DDBJ databases">
        <authorList>
            <person name="Meier V. D."/>
            <person name="Meier V D."/>
        </authorList>
    </citation>
    <scope>NUCLEOTIDE SEQUENCE</scope>
    <source>
        <strain evidence="1">HLG_WM_MAG_06</strain>
    </source>
</reference>
<sequence>HQAIWSRFRLEGDSRLIGFVLPDEYKDTEQNKSGFRFDTNTFYVVFLDEHHKFYKMK</sequence>
<gene>
    <name evidence="1" type="ORF">HELGO_WM11668</name>
</gene>
<dbReference type="AlphaFoldDB" id="A0A6S6S5D8"/>
<accession>A0A6S6S5D8</accession>
<proteinExistence type="predicted"/>
<dbReference type="EMBL" id="CACVAP010000020">
    <property type="protein sequence ID" value="CAA6799514.1"/>
    <property type="molecule type" value="Genomic_DNA"/>
</dbReference>
<protein>
    <submittedName>
        <fullName evidence="1">Uncharacterized protein</fullName>
    </submittedName>
</protein>
<feature type="non-terminal residue" evidence="1">
    <location>
        <position position="1"/>
    </location>
</feature>
<name>A0A6S6S5D8_9BACT</name>